<feature type="region of interest" description="Disordered" evidence="1">
    <location>
        <begin position="376"/>
        <end position="399"/>
    </location>
</feature>
<dbReference type="VEuPathDB" id="VectorBase:LLOJ002730"/>
<sequence>MKSFTSSEASASKSSGSHKKSSSVSSKSKSKKSSQSPANSSTSADPAPSTSDRSRYKNYAGISSRSVKCYWEQHEKNETDVSGEACSRVAEDVTYKLWELGNTLKTYARHADGRVTVDLVNEALKDASVCPVLGAGSSEWDTIEYDGVYHFNKDRIVDLREEYLKEVQVTTSRVDICSSWLAEESMSDHLLDFVDHLCDAIFLGDEETFSQALRTVATNPYVGCIVSLLLNKCTELLSFEYKPDTLRRAMDLLVTLTRNPFARDAEINSEMHYLCQIMVCLLLGPQATFSPDATTGDFQANPADLTFHEYHGDNGHVNVATIENHPHAAVVDENLLNTITGIKQESSMYNGIDITDIKNECETFFIMMENNGLEMKQEHDGDQQQSNIEDPSLSSSCPAVDPVPGPSYSATDEAGKCGNVQAGDLLWREDECGVITTQMCDLECVDKVCECLGRLGSFWGLAERRCCNLIRSRLKEFFTRDCIQLHWEFEWLIRVFRAMWALGENPFREFSAYLERVDSISTPDWVLQEFSVAAVYICGHGDSYLYELLYTLSGDSVLPFMIYNTKKLHKIAIKSATESHIKYKIASKVLLKTCPRLTVGATARGARGGGVDEYFERYDSVAQRRIPPRIGFRFAGCRPVPLPRKASHAAVASIPIPPVQVHQNADLLGRYNRRIVVARRKLFTSLTNRRLVRHVDDLRCMNL</sequence>
<evidence type="ECO:0000313" key="2">
    <source>
        <dbReference type="EnsemblMetazoa" id="LLOJ002730-PA"/>
    </source>
</evidence>
<feature type="compositionally biased region" description="Low complexity" evidence="1">
    <location>
        <begin position="22"/>
        <end position="51"/>
    </location>
</feature>
<dbReference type="VEuPathDB" id="VectorBase:LLONM1_001850"/>
<feature type="compositionally biased region" description="Polar residues" evidence="1">
    <location>
        <begin position="383"/>
        <end position="397"/>
    </location>
</feature>
<proteinExistence type="predicted"/>
<accession>A0A1B0CEG0</accession>
<dbReference type="AlphaFoldDB" id="A0A1B0CEG0"/>
<dbReference type="EMBL" id="AJWK01008848">
    <property type="status" value="NOT_ANNOTATED_CDS"/>
    <property type="molecule type" value="Genomic_DNA"/>
</dbReference>
<keyword evidence="3" id="KW-1185">Reference proteome</keyword>
<reference evidence="2" key="1">
    <citation type="submission" date="2020-05" db="UniProtKB">
        <authorList>
            <consortium name="EnsemblMetazoa"/>
        </authorList>
    </citation>
    <scope>IDENTIFICATION</scope>
    <source>
        <strain evidence="2">Jacobina</strain>
    </source>
</reference>
<organism evidence="2 3">
    <name type="scientific">Lutzomyia longipalpis</name>
    <name type="common">Sand fly</name>
    <dbReference type="NCBI Taxonomy" id="7200"/>
    <lineage>
        <taxon>Eukaryota</taxon>
        <taxon>Metazoa</taxon>
        <taxon>Ecdysozoa</taxon>
        <taxon>Arthropoda</taxon>
        <taxon>Hexapoda</taxon>
        <taxon>Insecta</taxon>
        <taxon>Pterygota</taxon>
        <taxon>Neoptera</taxon>
        <taxon>Endopterygota</taxon>
        <taxon>Diptera</taxon>
        <taxon>Nematocera</taxon>
        <taxon>Psychodoidea</taxon>
        <taxon>Psychodidae</taxon>
        <taxon>Lutzomyia</taxon>
        <taxon>Lutzomyia</taxon>
    </lineage>
</organism>
<evidence type="ECO:0000256" key="1">
    <source>
        <dbReference type="SAM" id="MobiDB-lite"/>
    </source>
</evidence>
<feature type="compositionally biased region" description="Low complexity" evidence="1">
    <location>
        <begin position="1"/>
        <end position="15"/>
    </location>
</feature>
<evidence type="ECO:0000313" key="3">
    <source>
        <dbReference type="Proteomes" id="UP000092461"/>
    </source>
</evidence>
<dbReference type="EnsemblMetazoa" id="LLOJ002730-RA">
    <property type="protein sequence ID" value="LLOJ002730-PA"/>
    <property type="gene ID" value="LLOJ002730"/>
</dbReference>
<name>A0A1B0CEG0_LUTLO</name>
<feature type="region of interest" description="Disordered" evidence="1">
    <location>
        <begin position="1"/>
        <end position="57"/>
    </location>
</feature>
<dbReference type="Proteomes" id="UP000092461">
    <property type="component" value="Unassembled WGS sequence"/>
</dbReference>
<protein>
    <submittedName>
        <fullName evidence="2">Uncharacterized protein</fullName>
    </submittedName>
</protein>